<dbReference type="GO" id="GO:0000155">
    <property type="term" value="F:phosphorelay sensor kinase activity"/>
    <property type="evidence" value="ECO:0007669"/>
    <property type="project" value="InterPro"/>
</dbReference>
<proteinExistence type="predicted"/>
<comment type="caution">
    <text evidence="1">The sequence shown here is derived from an EMBL/GenBank/DDBJ whole genome shotgun (WGS) entry which is preliminary data.</text>
</comment>
<dbReference type="Gene3D" id="1.10.287.130">
    <property type="match status" value="1"/>
</dbReference>
<evidence type="ECO:0000313" key="1">
    <source>
        <dbReference type="EMBL" id="MBA2881995.1"/>
    </source>
</evidence>
<name>A0A7W0CA94_9BACT</name>
<reference evidence="1 2" key="1">
    <citation type="submission" date="2020-07" db="EMBL/GenBank/DDBJ databases">
        <title>Genomic Encyclopedia of Type Strains, Phase IV (KMG-IV): sequencing the most valuable type-strain genomes for metagenomic binning, comparative biology and taxonomic classification.</title>
        <authorList>
            <person name="Goeker M."/>
        </authorList>
    </citation>
    <scope>NUCLEOTIDE SEQUENCE [LARGE SCALE GENOMIC DNA]</scope>
    <source>
        <strain evidence="1 2">DSM 17721</strain>
    </source>
</reference>
<accession>A0A7W0CA94</accession>
<protein>
    <submittedName>
        <fullName evidence="1">Signal transduction histidine kinase</fullName>
    </submittedName>
</protein>
<sequence length="220" mass="25089">MNQETEKTLAFFGRMTANLTHEFKNILAIIQESAGLMEDIMAISPLAKDKYQERFNNSMNTIKNQLQRGMEMASRFNRFAHAPDHNSAELELGETMVHFCTLTERFARLKHITLQADRQNDQEIKITTNPLLLYMVLFYSLDACLSVLPAQCEIRLISVKKDEKTAVEIACAGKQAPSPEQFFTGLRQSNAWGDLENTAEQLNAELKCNTDDLCFYLILK</sequence>
<organism evidence="1 2">
    <name type="scientific">Desulfosalsimonas propionicica</name>
    <dbReference type="NCBI Taxonomy" id="332175"/>
    <lineage>
        <taxon>Bacteria</taxon>
        <taxon>Pseudomonadati</taxon>
        <taxon>Thermodesulfobacteriota</taxon>
        <taxon>Desulfobacteria</taxon>
        <taxon>Desulfobacterales</taxon>
        <taxon>Desulfosalsimonadaceae</taxon>
        <taxon>Desulfosalsimonas</taxon>
    </lineage>
</organism>
<keyword evidence="2" id="KW-1185">Reference proteome</keyword>
<dbReference type="RefSeq" id="WP_181551647.1">
    <property type="nucleotide sequence ID" value="NZ_JACDUS010000006.1"/>
</dbReference>
<dbReference type="InterPro" id="IPR036097">
    <property type="entry name" value="HisK_dim/P_sf"/>
</dbReference>
<dbReference type="AlphaFoldDB" id="A0A7W0CA94"/>
<keyword evidence="1" id="KW-0808">Transferase</keyword>
<gene>
    <name evidence="1" type="ORF">HNR65_002329</name>
</gene>
<dbReference type="SUPFAM" id="SSF47384">
    <property type="entry name" value="Homodimeric domain of signal transducing histidine kinase"/>
    <property type="match status" value="1"/>
</dbReference>
<dbReference type="Proteomes" id="UP000525298">
    <property type="component" value="Unassembled WGS sequence"/>
</dbReference>
<evidence type="ECO:0000313" key="2">
    <source>
        <dbReference type="Proteomes" id="UP000525298"/>
    </source>
</evidence>
<dbReference type="EMBL" id="JACDUS010000006">
    <property type="protein sequence ID" value="MBA2881995.1"/>
    <property type="molecule type" value="Genomic_DNA"/>
</dbReference>
<keyword evidence="1" id="KW-0418">Kinase</keyword>